<name>A0A6A6KNT2_HEVBR</name>
<dbReference type="Proteomes" id="UP000467840">
    <property type="component" value="Chromosome 8"/>
</dbReference>
<comment type="caution">
    <text evidence="2">The sequence shown here is derived from an EMBL/GenBank/DDBJ whole genome shotgun (WGS) entry which is preliminary data.</text>
</comment>
<organism evidence="2 3">
    <name type="scientific">Hevea brasiliensis</name>
    <name type="common">Para rubber tree</name>
    <name type="synonym">Siphonia brasiliensis</name>
    <dbReference type="NCBI Taxonomy" id="3981"/>
    <lineage>
        <taxon>Eukaryota</taxon>
        <taxon>Viridiplantae</taxon>
        <taxon>Streptophyta</taxon>
        <taxon>Embryophyta</taxon>
        <taxon>Tracheophyta</taxon>
        <taxon>Spermatophyta</taxon>
        <taxon>Magnoliopsida</taxon>
        <taxon>eudicotyledons</taxon>
        <taxon>Gunneridae</taxon>
        <taxon>Pentapetalae</taxon>
        <taxon>rosids</taxon>
        <taxon>fabids</taxon>
        <taxon>Malpighiales</taxon>
        <taxon>Euphorbiaceae</taxon>
        <taxon>Crotonoideae</taxon>
        <taxon>Micrandreae</taxon>
        <taxon>Hevea</taxon>
    </lineage>
</organism>
<feature type="region of interest" description="Disordered" evidence="1">
    <location>
        <begin position="38"/>
        <end position="68"/>
    </location>
</feature>
<dbReference type="AlphaFoldDB" id="A0A6A6KNT2"/>
<protein>
    <submittedName>
        <fullName evidence="2">Uncharacterized protein</fullName>
    </submittedName>
</protein>
<accession>A0A6A6KNT2</accession>
<dbReference type="EMBL" id="JAAGAX010000016">
    <property type="protein sequence ID" value="KAF2289683.1"/>
    <property type="molecule type" value="Genomic_DNA"/>
</dbReference>
<evidence type="ECO:0000256" key="1">
    <source>
        <dbReference type="SAM" id="MobiDB-lite"/>
    </source>
</evidence>
<proteinExistence type="predicted"/>
<evidence type="ECO:0000313" key="3">
    <source>
        <dbReference type="Proteomes" id="UP000467840"/>
    </source>
</evidence>
<keyword evidence="3" id="KW-1185">Reference proteome</keyword>
<reference evidence="2 3" key="1">
    <citation type="journal article" date="2020" name="Mol. Plant">
        <title>The Chromosome-Based Rubber Tree Genome Provides New Insights into Spurge Genome Evolution and Rubber Biosynthesis.</title>
        <authorList>
            <person name="Liu J."/>
            <person name="Shi C."/>
            <person name="Shi C.C."/>
            <person name="Li W."/>
            <person name="Zhang Q.J."/>
            <person name="Zhang Y."/>
            <person name="Li K."/>
            <person name="Lu H.F."/>
            <person name="Shi C."/>
            <person name="Zhu S.T."/>
            <person name="Xiao Z.Y."/>
            <person name="Nan H."/>
            <person name="Yue Y."/>
            <person name="Zhu X.G."/>
            <person name="Wu Y."/>
            <person name="Hong X.N."/>
            <person name="Fan G.Y."/>
            <person name="Tong Y."/>
            <person name="Zhang D."/>
            <person name="Mao C.L."/>
            <person name="Liu Y.L."/>
            <person name="Hao S.J."/>
            <person name="Liu W.Q."/>
            <person name="Lv M.Q."/>
            <person name="Zhang H.B."/>
            <person name="Liu Y."/>
            <person name="Hu-Tang G.R."/>
            <person name="Wang J.P."/>
            <person name="Wang J.H."/>
            <person name="Sun Y.H."/>
            <person name="Ni S.B."/>
            <person name="Chen W.B."/>
            <person name="Zhang X.C."/>
            <person name="Jiao Y.N."/>
            <person name="Eichler E.E."/>
            <person name="Li G.H."/>
            <person name="Liu X."/>
            <person name="Gao L.Z."/>
        </authorList>
    </citation>
    <scope>NUCLEOTIDE SEQUENCE [LARGE SCALE GENOMIC DNA]</scope>
    <source>
        <strain evidence="3">cv. GT1</strain>
        <tissue evidence="2">Leaf</tissue>
    </source>
</reference>
<gene>
    <name evidence="2" type="ORF">GH714_037930</name>
</gene>
<sequence length="117" mass="13031">MPGYQTVKGLRDYMLSGSRIDSARGYASPTRQVGQRTLRNPINAAQERPPIAPGNASKSRLGDDLNGRKSKCNRFKIVCVYRVITKEEKSCYHSAKGPHRLDTIGLQSSMDCYINDP</sequence>
<evidence type="ECO:0000313" key="2">
    <source>
        <dbReference type="EMBL" id="KAF2289683.1"/>
    </source>
</evidence>